<proteinExistence type="predicted"/>
<keyword evidence="2" id="KW-0812">Transmembrane</keyword>
<keyword evidence="2" id="KW-0472">Membrane</keyword>
<feature type="region of interest" description="Disordered" evidence="1">
    <location>
        <begin position="1"/>
        <end position="38"/>
    </location>
</feature>
<name>A0AB39YW13_9MICC</name>
<feature type="transmembrane region" description="Helical" evidence="2">
    <location>
        <begin position="49"/>
        <end position="71"/>
    </location>
</feature>
<feature type="compositionally biased region" description="Low complexity" evidence="1">
    <location>
        <begin position="1"/>
        <end position="15"/>
    </location>
</feature>
<keyword evidence="2" id="KW-1133">Transmembrane helix</keyword>
<dbReference type="AlphaFoldDB" id="A0AB39YW13"/>
<evidence type="ECO:0000256" key="2">
    <source>
        <dbReference type="SAM" id="Phobius"/>
    </source>
</evidence>
<accession>A0AB39YW13</accession>
<evidence type="ECO:0000313" key="3">
    <source>
        <dbReference type="EMBL" id="XDV73822.1"/>
    </source>
</evidence>
<dbReference type="EMBL" id="CP165735">
    <property type="protein sequence ID" value="XDV73822.1"/>
    <property type="molecule type" value="Genomic_DNA"/>
</dbReference>
<protein>
    <submittedName>
        <fullName evidence="3">Uncharacterized protein</fullName>
    </submittedName>
</protein>
<dbReference type="RefSeq" id="WP_369746710.1">
    <property type="nucleotide sequence ID" value="NZ_CP165735.1"/>
</dbReference>
<gene>
    <name evidence="3" type="ORF">ABQM86_03670</name>
</gene>
<feature type="compositionally biased region" description="Polar residues" evidence="1">
    <location>
        <begin position="29"/>
        <end position="38"/>
    </location>
</feature>
<sequence length="80" mass="8085">MTGPSETSTTQATTTDQAVPLAGTGGRNRGTNVDTATVSKASSLSRTTILGTTFVGLGGAGILFLAVRLLMNGRGQSQEK</sequence>
<reference evidence="3" key="1">
    <citation type="submission" date="2024-07" db="EMBL/GenBank/DDBJ databases">
        <authorList>
            <person name="Li J."/>
            <person name="Wei H."/>
            <person name="Ma J."/>
        </authorList>
    </citation>
    <scope>NUCLEOTIDE SEQUENCE</scope>
    <source>
        <strain evidence="3">AMU7</strain>
    </source>
</reference>
<organism evidence="3">
    <name type="scientific">Paenarthrobacter sp. AMU7</name>
    <dbReference type="NCBI Taxonomy" id="3162492"/>
    <lineage>
        <taxon>Bacteria</taxon>
        <taxon>Bacillati</taxon>
        <taxon>Actinomycetota</taxon>
        <taxon>Actinomycetes</taxon>
        <taxon>Micrococcales</taxon>
        <taxon>Micrococcaceae</taxon>
        <taxon>Paenarthrobacter</taxon>
    </lineage>
</organism>
<evidence type="ECO:0000256" key="1">
    <source>
        <dbReference type="SAM" id="MobiDB-lite"/>
    </source>
</evidence>